<comment type="caution">
    <text evidence="2">The sequence shown here is derived from an EMBL/GenBank/DDBJ whole genome shotgun (WGS) entry which is preliminary data.</text>
</comment>
<feature type="region of interest" description="Disordered" evidence="1">
    <location>
        <begin position="1"/>
        <end position="66"/>
    </location>
</feature>
<feature type="compositionally biased region" description="Basic and acidic residues" evidence="1">
    <location>
        <begin position="1"/>
        <end position="22"/>
    </location>
</feature>
<accession>A0A8S1ELF6</accession>
<feature type="compositionally biased region" description="Acidic residues" evidence="1">
    <location>
        <begin position="48"/>
        <end position="65"/>
    </location>
</feature>
<protein>
    <submittedName>
        <fullName evidence="2">Uncharacterized protein</fullName>
    </submittedName>
</protein>
<dbReference type="EMBL" id="CADEPM010000002">
    <property type="protein sequence ID" value="CAB3401042.1"/>
    <property type="molecule type" value="Genomic_DNA"/>
</dbReference>
<evidence type="ECO:0000313" key="3">
    <source>
        <dbReference type="Proteomes" id="UP000494206"/>
    </source>
</evidence>
<organism evidence="2 3">
    <name type="scientific">Caenorhabditis bovis</name>
    <dbReference type="NCBI Taxonomy" id="2654633"/>
    <lineage>
        <taxon>Eukaryota</taxon>
        <taxon>Metazoa</taxon>
        <taxon>Ecdysozoa</taxon>
        <taxon>Nematoda</taxon>
        <taxon>Chromadorea</taxon>
        <taxon>Rhabditida</taxon>
        <taxon>Rhabditina</taxon>
        <taxon>Rhabditomorpha</taxon>
        <taxon>Rhabditoidea</taxon>
        <taxon>Rhabditidae</taxon>
        <taxon>Peloderinae</taxon>
        <taxon>Caenorhabditis</taxon>
    </lineage>
</organism>
<gene>
    <name evidence="2" type="ORF">CBOVIS_LOCUS3850</name>
</gene>
<dbReference type="AlphaFoldDB" id="A0A8S1ELF6"/>
<proteinExistence type="predicted"/>
<feature type="compositionally biased region" description="Acidic residues" evidence="1">
    <location>
        <begin position="23"/>
        <end position="35"/>
    </location>
</feature>
<name>A0A8S1ELF6_9PELO</name>
<dbReference type="Proteomes" id="UP000494206">
    <property type="component" value="Unassembled WGS sequence"/>
</dbReference>
<reference evidence="2 3" key="1">
    <citation type="submission" date="2020-04" db="EMBL/GenBank/DDBJ databases">
        <authorList>
            <person name="Laetsch R D."/>
            <person name="Stevens L."/>
            <person name="Kumar S."/>
            <person name="Blaxter L. M."/>
        </authorList>
    </citation>
    <scope>NUCLEOTIDE SEQUENCE [LARGE SCALE GENOMIC DNA]</scope>
</reference>
<evidence type="ECO:0000313" key="2">
    <source>
        <dbReference type="EMBL" id="CAB3401042.1"/>
    </source>
</evidence>
<keyword evidence="3" id="KW-1185">Reference proteome</keyword>
<sequence>MADNKDVIEDDKNKDEKNIKAGEEDDDLEDNDDLEYMLYHTKRIPLDSEPENSDESDSDSDETDSDSTINLLALVERLHYQSLTDIPSLTRVLFTIGPDVPLDEENRAHATLTWALPIEDTVRTT</sequence>
<evidence type="ECO:0000256" key="1">
    <source>
        <dbReference type="SAM" id="MobiDB-lite"/>
    </source>
</evidence>